<feature type="transmembrane region" description="Helical" evidence="8">
    <location>
        <begin position="366"/>
        <end position="382"/>
    </location>
</feature>
<keyword evidence="10" id="KW-1185">Reference proteome</keyword>
<feature type="transmembrane region" description="Helical" evidence="8">
    <location>
        <begin position="187"/>
        <end position="208"/>
    </location>
</feature>
<evidence type="ECO:0000256" key="5">
    <source>
        <dbReference type="ARBA" id="ARBA00022989"/>
    </source>
</evidence>
<feature type="transmembrane region" description="Helical" evidence="8">
    <location>
        <begin position="421"/>
        <end position="441"/>
    </location>
</feature>
<evidence type="ECO:0000313" key="9">
    <source>
        <dbReference type="EMBL" id="GAA4267660.1"/>
    </source>
</evidence>
<sequence length="475" mass="51271">MRTFLGLLGATVLALTIGWGVSALGFSLPGVGHSFQAWTVVCWLLFIGAFLLLRRVPAEKATVVVLIGAALIGGAAIVGPPNTSTDSARYAWDGIVQNAGVSPYVHTPNSRATESLRPEWLFPDAVETAKGTKTCEGTRVMRTHDYGTHRVLCTTINRPSVNTIYPAAAELYFAAVRAVVPVDATYWPLQAAGLVLSLGVTVLLVILLRRRRLDVRWAALWAWCPLVASEGVTNSHVDLLGAALALGATALVASERRWLGGVALGAAIAVKLLPVVTAPALLRKRPLPVVAASIGAFVLLYVPYLLTTGPKVLGYLPGYLQEEGVDDGSRFALVFLFVHGKATTVVAVLILLAVAVVVWRTTDPRSPWLGQLVMIGAFLFVLSPRYPWYALLLIPFVAMTGRWEWLGLALAISIRQFWPYAYVRASTLGVALAIIVIVSIHRSGPGWWGRMRVRARDEWLLLSGRPARIAPPASQ</sequence>
<reference evidence="10" key="1">
    <citation type="journal article" date="2019" name="Int. J. Syst. Evol. Microbiol.">
        <title>The Global Catalogue of Microorganisms (GCM) 10K type strain sequencing project: providing services to taxonomists for standard genome sequencing and annotation.</title>
        <authorList>
            <consortium name="The Broad Institute Genomics Platform"/>
            <consortium name="The Broad Institute Genome Sequencing Center for Infectious Disease"/>
            <person name="Wu L."/>
            <person name="Ma J."/>
        </authorList>
    </citation>
    <scope>NUCLEOTIDE SEQUENCE [LARGE SCALE GENOMIC DNA]</scope>
    <source>
        <strain evidence="10">JCM 17442</strain>
    </source>
</reference>
<keyword evidence="4 8" id="KW-0812">Transmembrane</keyword>
<keyword evidence="2" id="KW-1003">Cell membrane</keyword>
<name>A0ABP8E612_9MICO</name>
<keyword evidence="5 8" id="KW-1133">Transmembrane helix</keyword>
<evidence type="ECO:0000256" key="3">
    <source>
        <dbReference type="ARBA" id="ARBA00022679"/>
    </source>
</evidence>
<feature type="transmembrane region" description="Helical" evidence="8">
    <location>
        <begin position="289"/>
        <end position="306"/>
    </location>
</feature>
<feature type="transmembrane region" description="Helical" evidence="8">
    <location>
        <begin position="60"/>
        <end position="79"/>
    </location>
</feature>
<accession>A0ABP8E612</accession>
<keyword evidence="6 8" id="KW-0472">Membrane</keyword>
<proteinExistence type="inferred from homology"/>
<organism evidence="9 10">
    <name type="scientific">Frondihabitans peucedani</name>
    <dbReference type="NCBI Taxonomy" id="598626"/>
    <lineage>
        <taxon>Bacteria</taxon>
        <taxon>Bacillati</taxon>
        <taxon>Actinomycetota</taxon>
        <taxon>Actinomycetes</taxon>
        <taxon>Micrococcales</taxon>
        <taxon>Microbacteriaceae</taxon>
        <taxon>Frondihabitans</taxon>
    </lineage>
</organism>
<feature type="transmembrane region" description="Helical" evidence="8">
    <location>
        <begin position="388"/>
        <end position="414"/>
    </location>
</feature>
<evidence type="ECO:0008006" key="11">
    <source>
        <dbReference type="Google" id="ProtNLM"/>
    </source>
</evidence>
<protein>
    <recommendedName>
        <fullName evidence="11">DUF2029 domain-containing protein</fullName>
    </recommendedName>
</protein>
<comment type="caution">
    <text evidence="9">The sequence shown here is derived from an EMBL/GenBank/DDBJ whole genome shotgun (WGS) entry which is preliminary data.</text>
</comment>
<feature type="transmembrane region" description="Helical" evidence="8">
    <location>
        <begin position="33"/>
        <end position="53"/>
    </location>
</feature>
<evidence type="ECO:0000256" key="2">
    <source>
        <dbReference type="ARBA" id="ARBA00022475"/>
    </source>
</evidence>
<evidence type="ECO:0000256" key="4">
    <source>
        <dbReference type="ARBA" id="ARBA00022692"/>
    </source>
</evidence>
<dbReference type="InterPro" id="IPR018584">
    <property type="entry name" value="GT87"/>
</dbReference>
<gene>
    <name evidence="9" type="ORF">GCM10022256_32720</name>
</gene>
<evidence type="ECO:0000256" key="1">
    <source>
        <dbReference type="ARBA" id="ARBA00004651"/>
    </source>
</evidence>
<comment type="similarity">
    <text evidence="7">Belongs to the glycosyltransferase 87 family.</text>
</comment>
<evidence type="ECO:0000256" key="7">
    <source>
        <dbReference type="ARBA" id="ARBA00024033"/>
    </source>
</evidence>
<keyword evidence="3" id="KW-0808">Transferase</keyword>
<comment type="subcellular location">
    <subcellularLocation>
        <location evidence="1">Cell membrane</location>
        <topology evidence="1">Multi-pass membrane protein</topology>
    </subcellularLocation>
</comment>
<evidence type="ECO:0000313" key="10">
    <source>
        <dbReference type="Proteomes" id="UP001501594"/>
    </source>
</evidence>
<evidence type="ECO:0000256" key="6">
    <source>
        <dbReference type="ARBA" id="ARBA00023136"/>
    </source>
</evidence>
<dbReference type="Pfam" id="PF09594">
    <property type="entry name" value="GT87"/>
    <property type="match status" value="1"/>
</dbReference>
<dbReference type="RefSeq" id="WP_344798172.1">
    <property type="nucleotide sequence ID" value="NZ_BAABAU010000005.1"/>
</dbReference>
<dbReference type="EMBL" id="BAABAU010000005">
    <property type="protein sequence ID" value="GAA4267660.1"/>
    <property type="molecule type" value="Genomic_DNA"/>
</dbReference>
<evidence type="ECO:0000256" key="8">
    <source>
        <dbReference type="SAM" id="Phobius"/>
    </source>
</evidence>
<feature type="transmembrane region" description="Helical" evidence="8">
    <location>
        <begin position="331"/>
        <end position="359"/>
    </location>
</feature>
<dbReference type="Proteomes" id="UP001501594">
    <property type="component" value="Unassembled WGS sequence"/>
</dbReference>